<comment type="caution">
    <text evidence="1">The sequence shown here is derived from an EMBL/GenBank/DDBJ whole genome shotgun (WGS) entry which is preliminary data.</text>
</comment>
<protein>
    <recommendedName>
        <fullName evidence="3">Methyltransferase domain-containing protein</fullName>
    </recommendedName>
</protein>
<reference evidence="1" key="1">
    <citation type="journal article" date="2014" name="Int. J. Syst. Evol. Microbiol.">
        <title>Complete genome sequence of Corynebacterium casei LMG S-19264T (=DSM 44701T), isolated from a smear-ripened cheese.</title>
        <authorList>
            <consortium name="US DOE Joint Genome Institute (JGI-PGF)"/>
            <person name="Walter F."/>
            <person name="Albersmeier A."/>
            <person name="Kalinowski J."/>
            <person name="Ruckert C."/>
        </authorList>
    </citation>
    <scope>NUCLEOTIDE SEQUENCE</scope>
    <source>
        <strain evidence="1">CGMCC 4.7306</strain>
    </source>
</reference>
<evidence type="ECO:0000313" key="2">
    <source>
        <dbReference type="Proteomes" id="UP000613840"/>
    </source>
</evidence>
<keyword evidence="2" id="KW-1185">Reference proteome</keyword>
<dbReference type="EMBL" id="BMMZ01000001">
    <property type="protein sequence ID" value="GGL48480.1"/>
    <property type="molecule type" value="Genomic_DNA"/>
</dbReference>
<reference evidence="1" key="2">
    <citation type="submission" date="2020-09" db="EMBL/GenBank/DDBJ databases">
        <authorList>
            <person name="Sun Q."/>
            <person name="Zhou Y."/>
        </authorList>
    </citation>
    <scope>NUCLEOTIDE SEQUENCE</scope>
    <source>
        <strain evidence="1">CGMCC 4.7306</strain>
    </source>
</reference>
<sequence length="174" mass="19018">MRRAAGPGRTEAYEEIEPGGEPYDLLYAAAALHWTRPEGRWDRAAALVRSGGVVATFGGPIDIGDDELAAAELDVVAPYLPGHHIDPPSAGAGGLDWPGDELLADDRFTDVSQLSVPRRMIMSRADYLRHLNTISAYRMLPGPEREAIFAELDRLLPDDIPVKADLTLHLARRI</sequence>
<dbReference type="RefSeq" id="WP_229669596.1">
    <property type="nucleotide sequence ID" value="NZ_BMMZ01000001.1"/>
</dbReference>
<dbReference type="Proteomes" id="UP000613840">
    <property type="component" value="Unassembled WGS sequence"/>
</dbReference>
<gene>
    <name evidence="1" type="ORF">GCM10011575_02920</name>
</gene>
<dbReference type="InterPro" id="IPR029063">
    <property type="entry name" value="SAM-dependent_MTases_sf"/>
</dbReference>
<evidence type="ECO:0000313" key="1">
    <source>
        <dbReference type="EMBL" id="GGL48480.1"/>
    </source>
</evidence>
<organism evidence="1 2">
    <name type="scientific">Microlunatus endophyticus</name>
    <dbReference type="NCBI Taxonomy" id="1716077"/>
    <lineage>
        <taxon>Bacteria</taxon>
        <taxon>Bacillati</taxon>
        <taxon>Actinomycetota</taxon>
        <taxon>Actinomycetes</taxon>
        <taxon>Propionibacteriales</taxon>
        <taxon>Propionibacteriaceae</taxon>
        <taxon>Microlunatus</taxon>
    </lineage>
</organism>
<evidence type="ECO:0008006" key="3">
    <source>
        <dbReference type="Google" id="ProtNLM"/>
    </source>
</evidence>
<dbReference type="Gene3D" id="3.40.50.150">
    <property type="entry name" value="Vaccinia Virus protein VP39"/>
    <property type="match status" value="1"/>
</dbReference>
<dbReference type="AlphaFoldDB" id="A0A917W0W1"/>
<accession>A0A917W0W1</accession>
<name>A0A917W0W1_9ACTN</name>
<proteinExistence type="predicted"/>